<dbReference type="EMBL" id="ML119648">
    <property type="protein sequence ID" value="RPA86825.1"/>
    <property type="molecule type" value="Genomic_DNA"/>
</dbReference>
<dbReference type="Proteomes" id="UP000275078">
    <property type="component" value="Unassembled WGS sequence"/>
</dbReference>
<feature type="region of interest" description="Disordered" evidence="1">
    <location>
        <begin position="387"/>
        <end position="441"/>
    </location>
</feature>
<reference evidence="2 3" key="1">
    <citation type="journal article" date="2018" name="Nat. Ecol. Evol.">
        <title>Pezizomycetes genomes reveal the molecular basis of ectomycorrhizal truffle lifestyle.</title>
        <authorList>
            <person name="Murat C."/>
            <person name="Payen T."/>
            <person name="Noel B."/>
            <person name="Kuo A."/>
            <person name="Morin E."/>
            <person name="Chen J."/>
            <person name="Kohler A."/>
            <person name="Krizsan K."/>
            <person name="Balestrini R."/>
            <person name="Da Silva C."/>
            <person name="Montanini B."/>
            <person name="Hainaut M."/>
            <person name="Levati E."/>
            <person name="Barry K.W."/>
            <person name="Belfiori B."/>
            <person name="Cichocki N."/>
            <person name="Clum A."/>
            <person name="Dockter R.B."/>
            <person name="Fauchery L."/>
            <person name="Guy J."/>
            <person name="Iotti M."/>
            <person name="Le Tacon F."/>
            <person name="Lindquist E.A."/>
            <person name="Lipzen A."/>
            <person name="Malagnac F."/>
            <person name="Mello A."/>
            <person name="Molinier V."/>
            <person name="Miyauchi S."/>
            <person name="Poulain J."/>
            <person name="Riccioni C."/>
            <person name="Rubini A."/>
            <person name="Sitrit Y."/>
            <person name="Splivallo R."/>
            <person name="Traeger S."/>
            <person name="Wang M."/>
            <person name="Zifcakova L."/>
            <person name="Wipf D."/>
            <person name="Zambonelli A."/>
            <person name="Paolocci F."/>
            <person name="Nowrousian M."/>
            <person name="Ottonello S."/>
            <person name="Baldrian P."/>
            <person name="Spatafora J.W."/>
            <person name="Henrissat B."/>
            <person name="Nagy L.G."/>
            <person name="Aury J.M."/>
            <person name="Wincker P."/>
            <person name="Grigoriev I.V."/>
            <person name="Bonfante P."/>
            <person name="Martin F.M."/>
        </authorList>
    </citation>
    <scope>NUCLEOTIDE SEQUENCE [LARGE SCALE GENOMIC DNA]</scope>
    <source>
        <strain evidence="2 3">RN42</strain>
    </source>
</reference>
<dbReference type="AlphaFoldDB" id="A0A3N4IL03"/>
<feature type="compositionally biased region" description="Pro residues" evidence="1">
    <location>
        <begin position="285"/>
        <end position="300"/>
    </location>
</feature>
<dbReference type="PANTHER" id="PTHR48148">
    <property type="entry name" value="KERATINOCYTE PROLINE-RICH PROTEIN"/>
    <property type="match status" value="1"/>
</dbReference>
<protein>
    <submittedName>
        <fullName evidence="2">Uncharacterized protein</fullName>
    </submittedName>
</protein>
<feature type="region of interest" description="Disordered" evidence="1">
    <location>
        <begin position="561"/>
        <end position="663"/>
    </location>
</feature>
<feature type="compositionally biased region" description="Low complexity" evidence="1">
    <location>
        <begin position="148"/>
        <end position="215"/>
    </location>
</feature>
<feature type="compositionally biased region" description="Polar residues" evidence="1">
    <location>
        <begin position="250"/>
        <end position="262"/>
    </location>
</feature>
<keyword evidence="3" id="KW-1185">Reference proteome</keyword>
<gene>
    <name evidence="2" type="ORF">BJ508DRAFT_411001</name>
</gene>
<evidence type="ECO:0000313" key="2">
    <source>
        <dbReference type="EMBL" id="RPA86825.1"/>
    </source>
</evidence>
<feature type="region of interest" description="Disordered" evidence="1">
    <location>
        <begin position="148"/>
        <end position="306"/>
    </location>
</feature>
<accession>A0A3N4IL03</accession>
<evidence type="ECO:0000313" key="3">
    <source>
        <dbReference type="Proteomes" id="UP000275078"/>
    </source>
</evidence>
<feature type="compositionally biased region" description="Polar residues" evidence="1">
    <location>
        <begin position="648"/>
        <end position="658"/>
    </location>
</feature>
<evidence type="ECO:0000256" key="1">
    <source>
        <dbReference type="SAM" id="MobiDB-lite"/>
    </source>
</evidence>
<dbReference type="PANTHER" id="PTHR48148:SF3">
    <property type="entry name" value="KERATINOCYTE PROLINE-RICH PROTEIN"/>
    <property type="match status" value="1"/>
</dbReference>
<sequence length="717" mass="78307">MPENVRPISTTSQQPFPGLGGYYSAIPSYPGPPQAMYSSAPPAGVYTYIASPYGGGYYPMQAAQLALPQVQPNAIGPVNGKQLQRAQQVYQQPFGQHAWDFLSGSFAVPGPGYVFAGGGGYVKAAETVRAPSVVVPVGGQRVASPVREVTTPVVTTPATVSKTPTSTTQGQQQQQTPQQQTARAPTPAPQVQQQQTTRVPTPQVQPQQHAQAVPRTLPSQVATPLQSSTAQSTSASNIALLANKPEPVSSPKQTLDRSVQTPSQPPVRISLLTPEPTQAKVESLPPSPVQKPASPPPEPPKPPHKRIPTIEELLPVIESIKAKIPPYQKDIIRYPNLKTLALYDLANHRVVVEAFKNEKHYELGHYCFRGVCSPDDKTIHVAVITESRFNTPKSSPEPETKRTRERKMALTPEALETIERKNSVDSLSLGTPPVSPTASRASSDLSAFSTASSILSDAGITRQFHVPFAQPSGLVDEVHEIDEVPMKEKISEIHETREVSIKEDIPEIHEVSIKEDVHEIHEVSIKEDVHDIHDVTMKETTPEIHEIDIAMKETIPEIHEIHIEEDSPVDQIKTDYSPSPSPSSPAASSFDDNGFGISDPFEKADSPPSRAPSETPSVEAGQTMGLPSPERTHSVKRSRSFDQPMQPHATSSEASSTFQVVEEEEVHQVMKKKPRCLEIDLGTKAMIDRYSVRKGSRYARPGWMEVNQRKKVKFASP</sequence>
<feature type="compositionally biased region" description="Basic and acidic residues" evidence="1">
    <location>
        <begin position="396"/>
        <end position="408"/>
    </location>
</feature>
<dbReference type="STRING" id="1160509.A0A3N4IL03"/>
<proteinExistence type="predicted"/>
<name>A0A3N4IL03_ASCIM</name>
<organism evidence="2 3">
    <name type="scientific">Ascobolus immersus RN42</name>
    <dbReference type="NCBI Taxonomy" id="1160509"/>
    <lineage>
        <taxon>Eukaryota</taxon>
        <taxon>Fungi</taxon>
        <taxon>Dikarya</taxon>
        <taxon>Ascomycota</taxon>
        <taxon>Pezizomycotina</taxon>
        <taxon>Pezizomycetes</taxon>
        <taxon>Pezizales</taxon>
        <taxon>Ascobolaceae</taxon>
        <taxon>Ascobolus</taxon>
    </lineage>
</organism>
<feature type="compositionally biased region" description="Low complexity" evidence="1">
    <location>
        <begin position="226"/>
        <end position="236"/>
    </location>
</feature>